<evidence type="ECO:0000256" key="11">
    <source>
        <dbReference type="ARBA" id="ARBA00023012"/>
    </source>
</evidence>
<dbReference type="InterPro" id="IPR036097">
    <property type="entry name" value="HisK_dim/P_sf"/>
</dbReference>
<dbReference type="Gene3D" id="6.10.340.10">
    <property type="match status" value="1"/>
</dbReference>
<evidence type="ECO:0000256" key="10">
    <source>
        <dbReference type="ARBA" id="ARBA00022989"/>
    </source>
</evidence>
<dbReference type="SUPFAM" id="SSF47384">
    <property type="entry name" value="Homodimeric domain of signal transducing histidine kinase"/>
    <property type="match status" value="1"/>
</dbReference>
<dbReference type="SMART" id="SM00387">
    <property type="entry name" value="HATPase_c"/>
    <property type="match status" value="1"/>
</dbReference>
<dbReference type="InterPro" id="IPR050736">
    <property type="entry name" value="Sensor_HK_Regulatory"/>
</dbReference>
<evidence type="ECO:0000256" key="5">
    <source>
        <dbReference type="ARBA" id="ARBA00022679"/>
    </source>
</evidence>
<dbReference type="InterPro" id="IPR007891">
    <property type="entry name" value="CHASE3"/>
</dbReference>
<feature type="transmembrane region" description="Helical" evidence="12">
    <location>
        <begin position="188"/>
        <end position="207"/>
    </location>
</feature>
<keyword evidence="7" id="KW-0547">Nucleotide-binding</keyword>
<evidence type="ECO:0000256" key="3">
    <source>
        <dbReference type="ARBA" id="ARBA00012438"/>
    </source>
</evidence>
<dbReference type="Pfam" id="PF02518">
    <property type="entry name" value="HATPase_c"/>
    <property type="match status" value="1"/>
</dbReference>
<keyword evidence="5" id="KW-0808">Transferase</keyword>
<dbReference type="CDD" id="cd06225">
    <property type="entry name" value="HAMP"/>
    <property type="match status" value="1"/>
</dbReference>
<dbReference type="GO" id="GO:0005886">
    <property type="term" value="C:plasma membrane"/>
    <property type="evidence" value="ECO:0007669"/>
    <property type="project" value="UniProtKB-SubCell"/>
</dbReference>
<dbReference type="AlphaFoldDB" id="A0AAE3ZLP4"/>
<keyword evidence="9" id="KW-0067">ATP-binding</keyword>
<evidence type="ECO:0000256" key="4">
    <source>
        <dbReference type="ARBA" id="ARBA00022553"/>
    </source>
</evidence>
<comment type="caution">
    <text evidence="15">The sequence shown here is derived from an EMBL/GenBank/DDBJ whole genome shotgun (WGS) entry which is preliminary data.</text>
</comment>
<keyword evidence="10 12" id="KW-1133">Transmembrane helix</keyword>
<dbReference type="Gene3D" id="3.30.450.40">
    <property type="match status" value="1"/>
</dbReference>
<dbReference type="Pfam" id="PF00512">
    <property type="entry name" value="HisKA"/>
    <property type="match status" value="1"/>
</dbReference>
<feature type="domain" description="Histidine kinase" evidence="13">
    <location>
        <begin position="456"/>
        <end position="674"/>
    </location>
</feature>
<dbReference type="Gene3D" id="1.10.287.130">
    <property type="match status" value="1"/>
</dbReference>
<dbReference type="InterPro" id="IPR005467">
    <property type="entry name" value="His_kinase_dom"/>
</dbReference>
<dbReference type="GO" id="GO:0000155">
    <property type="term" value="F:phosphorelay sensor kinase activity"/>
    <property type="evidence" value="ECO:0007669"/>
    <property type="project" value="InterPro"/>
</dbReference>
<dbReference type="FunFam" id="1.10.287.130:FF:000001">
    <property type="entry name" value="Two-component sensor histidine kinase"/>
    <property type="match status" value="1"/>
</dbReference>
<keyword evidence="11" id="KW-0902">Two-component regulatory system</keyword>
<protein>
    <recommendedName>
        <fullName evidence="3">histidine kinase</fullName>
        <ecNumber evidence="3">2.7.13.3</ecNumber>
    </recommendedName>
</protein>
<dbReference type="SMART" id="SM00304">
    <property type="entry name" value="HAMP"/>
    <property type="match status" value="1"/>
</dbReference>
<dbReference type="SUPFAM" id="SSF158472">
    <property type="entry name" value="HAMP domain-like"/>
    <property type="match status" value="1"/>
</dbReference>
<dbReference type="FunFam" id="3.30.565.10:FF:000037">
    <property type="entry name" value="Hybrid sensor histidine kinase/response regulator"/>
    <property type="match status" value="1"/>
</dbReference>
<organism evidence="15 16">
    <name type="scientific">Catenuloplanes niger</name>
    <dbReference type="NCBI Taxonomy" id="587534"/>
    <lineage>
        <taxon>Bacteria</taxon>
        <taxon>Bacillati</taxon>
        <taxon>Actinomycetota</taxon>
        <taxon>Actinomycetes</taxon>
        <taxon>Micromonosporales</taxon>
        <taxon>Micromonosporaceae</taxon>
        <taxon>Catenuloplanes</taxon>
    </lineage>
</organism>
<dbReference type="PROSITE" id="PS50885">
    <property type="entry name" value="HAMP"/>
    <property type="match status" value="1"/>
</dbReference>
<reference evidence="15 16" key="1">
    <citation type="submission" date="2023-07" db="EMBL/GenBank/DDBJ databases">
        <title>Sequencing the genomes of 1000 actinobacteria strains.</title>
        <authorList>
            <person name="Klenk H.-P."/>
        </authorList>
    </citation>
    <scope>NUCLEOTIDE SEQUENCE [LARGE SCALE GENOMIC DNA]</scope>
    <source>
        <strain evidence="15 16">DSM 44711</strain>
    </source>
</reference>
<dbReference type="EMBL" id="JAVDYC010000001">
    <property type="protein sequence ID" value="MDR7321212.1"/>
    <property type="molecule type" value="Genomic_DNA"/>
</dbReference>
<dbReference type="Pfam" id="PF00672">
    <property type="entry name" value="HAMP"/>
    <property type="match status" value="1"/>
</dbReference>
<dbReference type="CDD" id="cd00082">
    <property type="entry name" value="HisKA"/>
    <property type="match status" value="1"/>
</dbReference>
<evidence type="ECO:0000256" key="6">
    <source>
        <dbReference type="ARBA" id="ARBA00022692"/>
    </source>
</evidence>
<sequence>MSSGAGRPRAASVGSLLTRTFAALVVLIVISGAAGIAASELQARSVRELDDHVIPMRLVNSELRDVMADAQRALRGYLLTADGRFLDGYDTAVQEFPDVAARLDGMVLTSAERVAVATQLDRAEAWWALATQQRLVPPRSDQAVEYAEHGKNLFDAYLTENEALDDTFAARAAHLGARSERLRHTAQGALIAVTVLATALAGAGGAYTRRRITRPLDRLTAVLGELTGGKLNARVPPRNGPAEVRAVSEAVNVLAREIERNRRDEQEMNRMREAARELGIVVRTHLSVEDLLAEASAGLGRMLGAEHVVIRFASGAAGSATRWCTRGAEGRCDRLAEADPGWLIDGAAQGTVWAVEDVRAGLEPSVPESERRGFREAQASGVFSIVFGNGTENLGVVTLMVAGDSPPWSRGEIRMAESIVADLGHGLHQARLYETEQELVSRLKEIDDVKTDFMSTVSHELRTPLTSIAGYVEMLQDEDPGPINTGQARMLDVIARNTARLRGLIEDMLILSRIEAGTFRASRTAVDLTELVRGVHAAIVPAAAKAGVSLTVVAEGDLRLHVDRDQIDRVLANLVSNAVKFTPAGGAVTVTARRADDQVVIVVEDTGIGIPAAEQDQLFTRFFRASNASHLVVPGTGLGLAIVHAIVRNHGGTITAVSAEHAGSTFTVRLPAGDRTHR</sequence>
<evidence type="ECO:0000313" key="15">
    <source>
        <dbReference type="EMBL" id="MDR7321212.1"/>
    </source>
</evidence>
<feature type="transmembrane region" description="Helical" evidence="12">
    <location>
        <begin position="20"/>
        <end position="38"/>
    </location>
</feature>
<dbReference type="PROSITE" id="PS50109">
    <property type="entry name" value="HIS_KIN"/>
    <property type="match status" value="1"/>
</dbReference>
<evidence type="ECO:0000313" key="16">
    <source>
        <dbReference type="Proteomes" id="UP001183629"/>
    </source>
</evidence>
<gene>
    <name evidence="15" type="ORF">J2S44_001462</name>
</gene>
<dbReference type="SUPFAM" id="SSF55781">
    <property type="entry name" value="GAF domain-like"/>
    <property type="match status" value="1"/>
</dbReference>
<dbReference type="Gene3D" id="3.30.565.10">
    <property type="entry name" value="Histidine kinase-like ATPase, C-terminal domain"/>
    <property type="match status" value="1"/>
</dbReference>
<dbReference type="RefSeq" id="WP_310410068.1">
    <property type="nucleotide sequence ID" value="NZ_JAVDYC010000001.1"/>
</dbReference>
<dbReference type="PANTHER" id="PTHR43711:SF1">
    <property type="entry name" value="HISTIDINE KINASE 1"/>
    <property type="match status" value="1"/>
</dbReference>
<keyword evidence="4" id="KW-0597">Phosphoprotein</keyword>
<dbReference type="PRINTS" id="PR00344">
    <property type="entry name" value="BCTRLSENSOR"/>
</dbReference>
<evidence type="ECO:0000256" key="7">
    <source>
        <dbReference type="ARBA" id="ARBA00022741"/>
    </source>
</evidence>
<dbReference type="SUPFAM" id="SSF55874">
    <property type="entry name" value="ATPase domain of HSP90 chaperone/DNA topoisomerase II/histidine kinase"/>
    <property type="match status" value="1"/>
</dbReference>
<dbReference type="InterPro" id="IPR003660">
    <property type="entry name" value="HAMP_dom"/>
</dbReference>
<dbReference type="InterPro" id="IPR003594">
    <property type="entry name" value="HATPase_dom"/>
</dbReference>
<keyword evidence="8 15" id="KW-0418">Kinase</keyword>
<keyword evidence="6 12" id="KW-0812">Transmembrane</keyword>
<dbReference type="GO" id="GO:0005524">
    <property type="term" value="F:ATP binding"/>
    <property type="evidence" value="ECO:0007669"/>
    <property type="project" value="UniProtKB-KW"/>
</dbReference>
<accession>A0AAE3ZLP4</accession>
<comment type="subcellular location">
    <subcellularLocation>
        <location evidence="2">Cell membrane</location>
    </subcellularLocation>
</comment>
<evidence type="ECO:0000259" key="13">
    <source>
        <dbReference type="PROSITE" id="PS50109"/>
    </source>
</evidence>
<dbReference type="SMART" id="SM00388">
    <property type="entry name" value="HisKA"/>
    <property type="match status" value="1"/>
</dbReference>
<dbReference type="InterPro" id="IPR029016">
    <property type="entry name" value="GAF-like_dom_sf"/>
</dbReference>
<evidence type="ECO:0000256" key="9">
    <source>
        <dbReference type="ARBA" id="ARBA00022840"/>
    </source>
</evidence>
<evidence type="ECO:0000256" key="2">
    <source>
        <dbReference type="ARBA" id="ARBA00004236"/>
    </source>
</evidence>
<dbReference type="Proteomes" id="UP001183629">
    <property type="component" value="Unassembled WGS sequence"/>
</dbReference>
<keyword evidence="12" id="KW-0472">Membrane</keyword>
<dbReference type="InterPro" id="IPR036890">
    <property type="entry name" value="HATPase_C_sf"/>
</dbReference>
<evidence type="ECO:0000256" key="1">
    <source>
        <dbReference type="ARBA" id="ARBA00000085"/>
    </source>
</evidence>
<evidence type="ECO:0000256" key="8">
    <source>
        <dbReference type="ARBA" id="ARBA00022777"/>
    </source>
</evidence>
<proteinExistence type="predicted"/>
<name>A0AAE3ZLP4_9ACTN</name>
<evidence type="ECO:0000256" key="12">
    <source>
        <dbReference type="SAM" id="Phobius"/>
    </source>
</evidence>
<dbReference type="Pfam" id="PF05227">
    <property type="entry name" value="CHASE3"/>
    <property type="match status" value="1"/>
</dbReference>
<dbReference type="InterPro" id="IPR004358">
    <property type="entry name" value="Sig_transdc_His_kin-like_C"/>
</dbReference>
<dbReference type="CDD" id="cd00075">
    <property type="entry name" value="HATPase"/>
    <property type="match status" value="1"/>
</dbReference>
<dbReference type="EC" id="2.7.13.3" evidence="3"/>
<keyword evidence="16" id="KW-1185">Reference proteome</keyword>
<evidence type="ECO:0000259" key="14">
    <source>
        <dbReference type="PROSITE" id="PS50885"/>
    </source>
</evidence>
<feature type="domain" description="HAMP" evidence="14">
    <location>
        <begin position="210"/>
        <end position="263"/>
    </location>
</feature>
<dbReference type="PANTHER" id="PTHR43711">
    <property type="entry name" value="TWO-COMPONENT HISTIDINE KINASE"/>
    <property type="match status" value="1"/>
</dbReference>
<dbReference type="InterPro" id="IPR003661">
    <property type="entry name" value="HisK_dim/P_dom"/>
</dbReference>
<comment type="catalytic activity">
    <reaction evidence="1">
        <text>ATP + protein L-histidine = ADP + protein N-phospho-L-histidine.</text>
        <dbReference type="EC" id="2.7.13.3"/>
    </reaction>
</comment>